<sequence>MKYGSPKVSSNTIDVLDETLSPQKSIRPYVRDKRSNSNKMKDFIYDNQLFDNVDNKIRAYLQKNQVNYEKSLIKLYNLDSLQSHKAKRLLGELNQTRRIQQFSAVRQTKSMQNSHPSLYRERNNSLPSSKQMQFDLKQIQQELKKINPDIENKVLMNVSVFKFNQSNCARLEQEEWERVAFQQYPYKIRPKMTNFQQELDRLNSYYSRNENSLNQLMQIQRDLLHYKLLQQ</sequence>
<reference evidence="1" key="1">
    <citation type="submission" date="2021-01" db="EMBL/GenBank/DDBJ databases">
        <authorList>
            <consortium name="Genoscope - CEA"/>
            <person name="William W."/>
        </authorList>
    </citation>
    <scope>NUCLEOTIDE SEQUENCE</scope>
</reference>
<gene>
    <name evidence="1" type="ORF">PSON_ATCC_30995.1.T1020033</name>
</gene>
<dbReference type="AlphaFoldDB" id="A0A8S1QBJ0"/>
<evidence type="ECO:0000313" key="1">
    <source>
        <dbReference type="EMBL" id="CAD8112968.1"/>
    </source>
</evidence>
<protein>
    <submittedName>
        <fullName evidence="1">Uncharacterized protein</fullName>
    </submittedName>
</protein>
<evidence type="ECO:0000313" key="2">
    <source>
        <dbReference type="Proteomes" id="UP000692954"/>
    </source>
</evidence>
<dbReference type="OrthoDB" id="298154at2759"/>
<organism evidence="1 2">
    <name type="scientific">Paramecium sonneborni</name>
    <dbReference type="NCBI Taxonomy" id="65129"/>
    <lineage>
        <taxon>Eukaryota</taxon>
        <taxon>Sar</taxon>
        <taxon>Alveolata</taxon>
        <taxon>Ciliophora</taxon>
        <taxon>Intramacronucleata</taxon>
        <taxon>Oligohymenophorea</taxon>
        <taxon>Peniculida</taxon>
        <taxon>Parameciidae</taxon>
        <taxon>Paramecium</taxon>
    </lineage>
</organism>
<accession>A0A8S1QBJ0</accession>
<dbReference type="Proteomes" id="UP000692954">
    <property type="component" value="Unassembled WGS sequence"/>
</dbReference>
<proteinExistence type="predicted"/>
<name>A0A8S1QBJ0_9CILI</name>
<dbReference type="EMBL" id="CAJJDN010000102">
    <property type="protein sequence ID" value="CAD8112968.1"/>
    <property type="molecule type" value="Genomic_DNA"/>
</dbReference>
<keyword evidence="2" id="KW-1185">Reference proteome</keyword>
<comment type="caution">
    <text evidence="1">The sequence shown here is derived from an EMBL/GenBank/DDBJ whole genome shotgun (WGS) entry which is preliminary data.</text>
</comment>